<dbReference type="Proteomes" id="UP001612812">
    <property type="component" value="Unassembled WGS sequence"/>
</dbReference>
<evidence type="ECO:0000313" key="1">
    <source>
        <dbReference type="EMBL" id="MFI7263098.1"/>
    </source>
</evidence>
<accession>A0ABW7ZJS5</accession>
<protein>
    <submittedName>
        <fullName evidence="1">Uncharacterized protein</fullName>
    </submittedName>
</protein>
<gene>
    <name evidence="1" type="ORF">ACIBP4_12455</name>
</gene>
<comment type="caution">
    <text evidence="1">The sequence shown here is derived from an EMBL/GenBank/DDBJ whole genome shotgun (WGS) entry which is preliminary data.</text>
</comment>
<reference evidence="1 2" key="1">
    <citation type="submission" date="2024-10" db="EMBL/GenBank/DDBJ databases">
        <title>The Natural Products Discovery Center: Release of the First 8490 Sequenced Strains for Exploring Actinobacteria Biosynthetic Diversity.</title>
        <authorList>
            <person name="Kalkreuter E."/>
            <person name="Kautsar S.A."/>
            <person name="Yang D."/>
            <person name="Bader C.D."/>
            <person name="Teijaro C.N."/>
            <person name="Fluegel L."/>
            <person name="Davis C.M."/>
            <person name="Simpson J.R."/>
            <person name="Lauterbach L."/>
            <person name="Steele A.D."/>
            <person name="Gui C."/>
            <person name="Meng S."/>
            <person name="Li G."/>
            <person name="Viehrig K."/>
            <person name="Ye F."/>
            <person name="Su P."/>
            <person name="Kiefer A.F."/>
            <person name="Nichols A."/>
            <person name="Cepeda A.J."/>
            <person name="Yan W."/>
            <person name="Fan B."/>
            <person name="Jiang Y."/>
            <person name="Adhikari A."/>
            <person name="Zheng C.-J."/>
            <person name="Schuster L."/>
            <person name="Cowan T.M."/>
            <person name="Smanski M.J."/>
            <person name="Chevrette M.G."/>
            <person name="De Carvalho L.P.S."/>
            <person name="Shen B."/>
        </authorList>
    </citation>
    <scope>NUCLEOTIDE SEQUENCE [LARGE SCALE GENOMIC DNA]</scope>
    <source>
        <strain evidence="1 2">NPDC049845</strain>
    </source>
</reference>
<name>A0ABW7ZJS5_9ACTN</name>
<dbReference type="PROSITE" id="PS51257">
    <property type="entry name" value="PROKAR_LIPOPROTEIN"/>
    <property type="match status" value="1"/>
</dbReference>
<proteinExistence type="predicted"/>
<keyword evidence="2" id="KW-1185">Reference proteome</keyword>
<dbReference type="RefSeq" id="WP_396769017.1">
    <property type="nucleotide sequence ID" value="NZ_JBITLA010000003.1"/>
</dbReference>
<dbReference type="EMBL" id="JBITLE010000003">
    <property type="protein sequence ID" value="MFI7263098.1"/>
    <property type="molecule type" value="Genomic_DNA"/>
</dbReference>
<sequence length="191" mass="19651">METRTATFHLCIQASGVASACADTVASVLVVASVSLGRSRPRQSDEQLVEALVPTPLPVASPEPAPLPTLPAPAARSDDGVLFDVGRPDAAGRVTARALLRALGWTPGLTLHVDVVTGAILITPAADGGHVVGTREELPLPAAARHLCGIATGEPVLLAALPRQSRILVHPSHTITAVLADLHIRILGEPS</sequence>
<evidence type="ECO:0000313" key="2">
    <source>
        <dbReference type="Proteomes" id="UP001612812"/>
    </source>
</evidence>
<organism evidence="1 2">
    <name type="scientific">Micromonospora maritima</name>
    <dbReference type="NCBI Taxonomy" id="986711"/>
    <lineage>
        <taxon>Bacteria</taxon>
        <taxon>Bacillati</taxon>
        <taxon>Actinomycetota</taxon>
        <taxon>Actinomycetes</taxon>
        <taxon>Micromonosporales</taxon>
        <taxon>Micromonosporaceae</taxon>
        <taxon>Micromonospora</taxon>
    </lineage>
</organism>